<evidence type="ECO:0000313" key="1">
    <source>
        <dbReference type="EMBL" id="KAK3064589.1"/>
    </source>
</evidence>
<comment type="caution">
    <text evidence="1">The sequence shown here is derived from an EMBL/GenBank/DDBJ whole genome shotgun (WGS) entry which is preliminary data.</text>
</comment>
<keyword evidence="2" id="KW-1185">Reference proteome</keyword>
<protein>
    <submittedName>
        <fullName evidence="1">Uncharacterized protein</fullName>
    </submittedName>
</protein>
<dbReference type="EMBL" id="JAWDJW010006474">
    <property type="protein sequence ID" value="KAK3064589.1"/>
    <property type="molecule type" value="Genomic_DNA"/>
</dbReference>
<sequence length="360" mass="40583">MLILLTRESASVSQLRTRLGGGPSIYSDAKRTWYSKELFRLKDQNVEYSPVDQTLLVLPLKKTPDHLFRMYWNYSHVTIPWLDRTRMEKSYASIWTGTEDQTMTAQIRHCLLNLMFAIACVVDPDCKLGANTKTAEVYYRRSSKLLCFNLLDSTSFEVPQALMLTAEYLHSVNDAEQCLRSVTVGISIARDRWTGLAIRPKGVARLHCHGQVSQPVKVPLWSLNNARITAMPFERPVIISDEVAAQALCPCPGEEIITGTDGPRPEDSPRRWDFFIALCTLNHILGRVLHMNHTASDGAADSVVSHAAFLAESPAEFYEIEQSLSRWCQCLKSHLRPTAPHQAEERTGYVARQADALHAQ</sequence>
<reference evidence="1" key="1">
    <citation type="submission" date="2024-09" db="EMBL/GenBank/DDBJ databases">
        <title>Black Yeasts Isolated from many extreme environments.</title>
        <authorList>
            <person name="Coleine C."/>
            <person name="Stajich J.E."/>
            <person name="Selbmann L."/>
        </authorList>
    </citation>
    <scope>NUCLEOTIDE SEQUENCE</scope>
    <source>
        <strain evidence="1">CCFEE 5737</strain>
    </source>
</reference>
<accession>A0ACC3DAV5</accession>
<proteinExistence type="predicted"/>
<evidence type="ECO:0000313" key="2">
    <source>
        <dbReference type="Proteomes" id="UP001186974"/>
    </source>
</evidence>
<organism evidence="1 2">
    <name type="scientific">Coniosporium uncinatum</name>
    <dbReference type="NCBI Taxonomy" id="93489"/>
    <lineage>
        <taxon>Eukaryota</taxon>
        <taxon>Fungi</taxon>
        <taxon>Dikarya</taxon>
        <taxon>Ascomycota</taxon>
        <taxon>Pezizomycotina</taxon>
        <taxon>Dothideomycetes</taxon>
        <taxon>Dothideomycetes incertae sedis</taxon>
        <taxon>Coniosporium</taxon>
    </lineage>
</organism>
<name>A0ACC3DAV5_9PEZI</name>
<dbReference type="Proteomes" id="UP001186974">
    <property type="component" value="Unassembled WGS sequence"/>
</dbReference>
<gene>
    <name evidence="1" type="ORF">LTS18_005847</name>
</gene>